<sequence length="302" mass="33106">MVVFFEIGDSSHKSSRSMLLPKPPSSPSPPSSLISVLDSEKLKMLVLLLVDSAKLSTDVDVAQSMWPPLNSYSNRQSTTMSSSKYSRYLFFPVCLSSSLKLTRISWNWSTLMRGSAQLSTKKVETGLLDRTEFPGPKSNRDSSRCKLSIRLLSSGNPSVPKFSSWIVLVSWLVPAERAPVSPSKLDVDSLKSLGLGAGPEGWIIDVARWSLFLMSQLSSMRDLLCDLFFCCNGDPISLRPNSSSRSDSSYSLDEDDSVGLKLWYWGLMSEKLFLSLLFPMIDCVSGDTCVGGGIAIGVEVST</sequence>
<gene>
    <name evidence="2" type="ORF">OGATHE_000630</name>
</gene>
<evidence type="ECO:0000256" key="1">
    <source>
        <dbReference type="SAM" id="MobiDB-lite"/>
    </source>
</evidence>
<evidence type="ECO:0000313" key="2">
    <source>
        <dbReference type="EMBL" id="KAH3677975.1"/>
    </source>
</evidence>
<feature type="region of interest" description="Disordered" evidence="1">
    <location>
        <begin position="7"/>
        <end position="32"/>
    </location>
</feature>
<name>A0A9P8TGP4_9ASCO</name>
<organism evidence="2 3">
    <name type="scientific">Ogataea polymorpha</name>
    <dbReference type="NCBI Taxonomy" id="460523"/>
    <lineage>
        <taxon>Eukaryota</taxon>
        <taxon>Fungi</taxon>
        <taxon>Dikarya</taxon>
        <taxon>Ascomycota</taxon>
        <taxon>Saccharomycotina</taxon>
        <taxon>Pichiomycetes</taxon>
        <taxon>Pichiales</taxon>
        <taxon>Pichiaceae</taxon>
        <taxon>Ogataea</taxon>
    </lineage>
</organism>
<evidence type="ECO:0000313" key="3">
    <source>
        <dbReference type="Proteomes" id="UP000788993"/>
    </source>
</evidence>
<accession>A0A9P8TGP4</accession>
<dbReference type="AlphaFoldDB" id="A0A9P8TGP4"/>
<reference evidence="2" key="1">
    <citation type="journal article" date="2021" name="Open Biol.">
        <title>Shared evolutionary footprints suggest mitochondrial oxidative damage underlies multiple complex I losses in fungi.</title>
        <authorList>
            <person name="Schikora-Tamarit M.A."/>
            <person name="Marcet-Houben M."/>
            <person name="Nosek J."/>
            <person name="Gabaldon T."/>
        </authorList>
    </citation>
    <scope>NUCLEOTIDE SEQUENCE</scope>
    <source>
        <strain evidence="2">NCAIM Y.01608</strain>
    </source>
</reference>
<reference evidence="2" key="2">
    <citation type="submission" date="2021-01" db="EMBL/GenBank/DDBJ databases">
        <authorList>
            <person name="Schikora-Tamarit M.A."/>
        </authorList>
    </citation>
    <scope>NUCLEOTIDE SEQUENCE</scope>
    <source>
        <strain evidence="2">NCAIM Y.01608</strain>
    </source>
</reference>
<comment type="caution">
    <text evidence="2">The sequence shown here is derived from an EMBL/GenBank/DDBJ whole genome shotgun (WGS) entry which is preliminary data.</text>
</comment>
<proteinExistence type="predicted"/>
<feature type="compositionally biased region" description="Pro residues" evidence="1">
    <location>
        <begin position="21"/>
        <end position="30"/>
    </location>
</feature>
<dbReference type="Proteomes" id="UP000788993">
    <property type="component" value="Unassembled WGS sequence"/>
</dbReference>
<keyword evidence="3" id="KW-1185">Reference proteome</keyword>
<protein>
    <submittedName>
        <fullName evidence="2">Uncharacterized protein</fullName>
    </submittedName>
</protein>
<dbReference type="EMBL" id="JAEUBD010000095">
    <property type="protein sequence ID" value="KAH3677975.1"/>
    <property type="molecule type" value="Genomic_DNA"/>
</dbReference>